<dbReference type="AlphaFoldDB" id="T1EL84"/>
<reference evidence="4 6" key="2">
    <citation type="journal article" date="2013" name="Nature">
        <title>Insights into bilaterian evolution from three spiralian genomes.</title>
        <authorList>
            <person name="Simakov O."/>
            <person name="Marletaz F."/>
            <person name="Cho S.J."/>
            <person name="Edsinger-Gonzales E."/>
            <person name="Havlak P."/>
            <person name="Hellsten U."/>
            <person name="Kuo D.H."/>
            <person name="Larsson T."/>
            <person name="Lv J."/>
            <person name="Arendt D."/>
            <person name="Savage R."/>
            <person name="Osoegawa K."/>
            <person name="de Jong P."/>
            <person name="Grimwood J."/>
            <person name="Chapman J.A."/>
            <person name="Shapiro H."/>
            <person name="Aerts A."/>
            <person name="Otillar R.P."/>
            <person name="Terry A.Y."/>
            <person name="Boore J.L."/>
            <person name="Grigoriev I.V."/>
            <person name="Lindberg D.R."/>
            <person name="Seaver E.C."/>
            <person name="Weisblat D.A."/>
            <person name="Putnam N.H."/>
            <person name="Rokhsar D.S."/>
        </authorList>
    </citation>
    <scope>NUCLEOTIDE SEQUENCE</scope>
</reference>
<dbReference type="GeneID" id="20197334"/>
<dbReference type="InterPro" id="IPR043581">
    <property type="entry name" value="Axin-like"/>
</dbReference>
<accession>T1EL84</accession>
<evidence type="ECO:0000313" key="6">
    <source>
        <dbReference type="Proteomes" id="UP000015101"/>
    </source>
</evidence>
<reference evidence="5" key="3">
    <citation type="submission" date="2015-06" db="UniProtKB">
        <authorList>
            <consortium name="EnsemblMetazoa"/>
        </authorList>
    </citation>
    <scope>IDENTIFICATION</scope>
</reference>
<dbReference type="InterPro" id="IPR001158">
    <property type="entry name" value="DIX"/>
</dbReference>
<proteinExistence type="predicted"/>
<dbReference type="STRING" id="6412.T1EL84"/>
<protein>
    <recommendedName>
        <fullName evidence="3">DIX domain-containing protein</fullName>
    </recommendedName>
</protein>
<dbReference type="PANTHER" id="PTHR46102">
    <property type="entry name" value="AXIN"/>
    <property type="match status" value="1"/>
</dbReference>
<organism evidence="5 6">
    <name type="scientific">Helobdella robusta</name>
    <name type="common">Californian leech</name>
    <dbReference type="NCBI Taxonomy" id="6412"/>
    <lineage>
        <taxon>Eukaryota</taxon>
        <taxon>Metazoa</taxon>
        <taxon>Spiralia</taxon>
        <taxon>Lophotrochozoa</taxon>
        <taxon>Annelida</taxon>
        <taxon>Clitellata</taxon>
        <taxon>Hirudinea</taxon>
        <taxon>Rhynchobdellida</taxon>
        <taxon>Glossiphoniidae</taxon>
        <taxon>Helobdella</taxon>
    </lineage>
</organism>
<dbReference type="HOGENOM" id="CLU_173542_0_0_1"/>
<dbReference type="CTD" id="20197334"/>
<dbReference type="InterPro" id="IPR038207">
    <property type="entry name" value="DIX_dom_sf"/>
</dbReference>
<dbReference type="Gene3D" id="2.40.240.130">
    <property type="match status" value="1"/>
</dbReference>
<dbReference type="SUPFAM" id="SSF54236">
    <property type="entry name" value="Ubiquitin-like"/>
    <property type="match status" value="1"/>
</dbReference>
<dbReference type="EMBL" id="AMQM01002857">
    <property type="status" value="NOT_ANNOTATED_CDS"/>
    <property type="molecule type" value="Genomic_DNA"/>
</dbReference>
<evidence type="ECO:0000259" key="3">
    <source>
        <dbReference type="PROSITE" id="PS50841"/>
    </source>
</evidence>
<evidence type="ECO:0000313" key="5">
    <source>
        <dbReference type="EnsemblMetazoa" id="HelroP153517"/>
    </source>
</evidence>
<reference evidence="6" key="1">
    <citation type="submission" date="2012-12" db="EMBL/GenBank/DDBJ databases">
        <authorList>
            <person name="Hellsten U."/>
            <person name="Grimwood J."/>
            <person name="Chapman J.A."/>
            <person name="Shapiro H."/>
            <person name="Aerts A."/>
            <person name="Otillar R.P."/>
            <person name="Terry A.Y."/>
            <person name="Boore J.L."/>
            <person name="Simakov O."/>
            <person name="Marletaz F."/>
            <person name="Cho S.-J."/>
            <person name="Edsinger-Gonzales E."/>
            <person name="Havlak P."/>
            <person name="Kuo D.-H."/>
            <person name="Larsson T."/>
            <person name="Lv J."/>
            <person name="Arendt D."/>
            <person name="Savage R."/>
            <person name="Osoegawa K."/>
            <person name="de Jong P."/>
            <person name="Lindberg D.R."/>
            <person name="Seaver E.C."/>
            <person name="Weisblat D.A."/>
            <person name="Putnam N.H."/>
            <person name="Grigoriev I.V."/>
            <person name="Rokhsar D.S."/>
        </authorList>
    </citation>
    <scope>NUCLEOTIDE SEQUENCE</scope>
</reference>
<dbReference type="PROSITE" id="PS50841">
    <property type="entry name" value="DIX"/>
    <property type="match status" value="1"/>
</dbReference>
<dbReference type="RefSeq" id="XP_009011844.1">
    <property type="nucleotide sequence ID" value="XM_009013596.1"/>
</dbReference>
<dbReference type="Pfam" id="PF00778">
    <property type="entry name" value="DIX"/>
    <property type="match status" value="1"/>
</dbReference>
<evidence type="ECO:0000256" key="2">
    <source>
        <dbReference type="PROSITE-ProRule" id="PRU00069"/>
    </source>
</evidence>
<dbReference type="InterPro" id="IPR029071">
    <property type="entry name" value="Ubiquitin-like_domsf"/>
</dbReference>
<dbReference type="InParanoid" id="T1EL84"/>
<dbReference type="GO" id="GO:0016055">
    <property type="term" value="P:Wnt signaling pathway"/>
    <property type="evidence" value="ECO:0007669"/>
    <property type="project" value="UniProtKB-KW"/>
</dbReference>
<evidence type="ECO:0000256" key="1">
    <source>
        <dbReference type="ARBA" id="ARBA00022687"/>
    </source>
</evidence>
<keyword evidence="6" id="KW-1185">Reference proteome</keyword>
<dbReference type="GO" id="GO:0090090">
    <property type="term" value="P:negative regulation of canonical Wnt signaling pathway"/>
    <property type="evidence" value="ECO:0007669"/>
    <property type="project" value="InterPro"/>
</dbReference>
<dbReference type="EnsemblMetazoa" id="HelroT153517">
    <property type="protein sequence ID" value="HelroP153517"/>
    <property type="gene ID" value="HelroG153517"/>
</dbReference>
<dbReference type="SMART" id="SM00021">
    <property type="entry name" value="DAX"/>
    <property type="match status" value="1"/>
</dbReference>
<gene>
    <name evidence="5" type="primary">20197334</name>
    <name evidence="4" type="ORF">HELRODRAFT_153517</name>
</gene>
<name>T1EL84_HELRO</name>
<dbReference type="OrthoDB" id="10007451at2759"/>
<dbReference type="EMBL" id="KB095905">
    <property type="protein sequence ID" value="ESO10030.1"/>
    <property type="molecule type" value="Genomic_DNA"/>
</dbReference>
<keyword evidence="1 2" id="KW-0879">Wnt signaling pathway</keyword>
<feature type="domain" description="DIX" evidence="3">
    <location>
        <begin position="1"/>
        <end position="80"/>
    </location>
</feature>
<dbReference type="PANTHER" id="PTHR46102:SF2">
    <property type="entry name" value="AXIN"/>
    <property type="match status" value="1"/>
</dbReference>
<sequence>CEVTVVGYYFGDDPIPYRTTLPSYQPTLGQFKRHLNKKGNLKYFFKKESDEFDSGVVHEELTDDDDLLPLWKGKVIGKVE</sequence>
<evidence type="ECO:0000313" key="4">
    <source>
        <dbReference type="EMBL" id="ESO10030.1"/>
    </source>
</evidence>
<dbReference type="KEGG" id="hro:HELRODRAFT_153517"/>
<dbReference type="eggNOG" id="KOG3589">
    <property type="taxonomic scope" value="Eukaryota"/>
</dbReference>
<dbReference type="Proteomes" id="UP000015101">
    <property type="component" value="Unassembled WGS sequence"/>
</dbReference>